<proteinExistence type="predicted"/>
<reference evidence="2" key="1">
    <citation type="submission" date="2018-12" db="EMBL/GenBank/DDBJ databases">
        <title>Tengunoibacter tsumagoiensis gen. nov., sp. nov., Dictyobacter kobayashii sp. nov., D. alpinus sp. nov., and D. joshuensis sp. nov. and description of Dictyobacteraceae fam. nov. within the order Ktedonobacterales isolated from Tengu-no-mugimeshi.</title>
        <authorList>
            <person name="Wang C.M."/>
            <person name="Zheng Y."/>
            <person name="Sakai Y."/>
            <person name="Toyoda A."/>
            <person name="Minakuchi Y."/>
            <person name="Abe K."/>
            <person name="Yokota A."/>
            <person name="Yabe S."/>
        </authorList>
    </citation>
    <scope>NUCLEOTIDE SEQUENCE [LARGE SCALE GENOMIC DNA]</scope>
    <source>
        <strain evidence="2">Uno16</strain>
    </source>
</reference>
<name>A0A402BLB6_9CHLR</name>
<comment type="caution">
    <text evidence="1">The sequence shown here is derived from an EMBL/GenBank/DDBJ whole genome shotgun (WGS) entry which is preliminary data.</text>
</comment>
<evidence type="ECO:0000313" key="1">
    <source>
        <dbReference type="EMBL" id="GCE32165.1"/>
    </source>
</evidence>
<accession>A0A402BLB6</accession>
<dbReference type="Proteomes" id="UP000287171">
    <property type="component" value="Unassembled WGS sequence"/>
</dbReference>
<dbReference type="EMBL" id="BIFT01000003">
    <property type="protein sequence ID" value="GCE32165.1"/>
    <property type="molecule type" value="Genomic_DNA"/>
</dbReference>
<dbReference type="AlphaFoldDB" id="A0A402BLB6"/>
<keyword evidence="2" id="KW-1185">Reference proteome</keyword>
<organism evidence="1 2">
    <name type="scientific">Dictyobacter alpinus</name>
    <dbReference type="NCBI Taxonomy" id="2014873"/>
    <lineage>
        <taxon>Bacteria</taxon>
        <taxon>Bacillati</taxon>
        <taxon>Chloroflexota</taxon>
        <taxon>Ktedonobacteria</taxon>
        <taxon>Ktedonobacterales</taxon>
        <taxon>Dictyobacteraceae</taxon>
        <taxon>Dictyobacter</taxon>
    </lineage>
</organism>
<evidence type="ECO:0000313" key="2">
    <source>
        <dbReference type="Proteomes" id="UP000287171"/>
    </source>
</evidence>
<gene>
    <name evidence="1" type="ORF">KDA_76490</name>
</gene>
<sequence>MSHGDALQISETSNVSVLPYPYSSCNFSGTNQDLFVTGLPLAESIGEIMSGPALKMIVARLIGPDPSQEPWQRRTFYLLL</sequence>
<protein>
    <submittedName>
        <fullName evidence="1">Uncharacterized protein</fullName>
    </submittedName>
</protein>